<dbReference type="WBParaSite" id="HPLM_0002112801-mRNA-1">
    <property type="protein sequence ID" value="HPLM_0002112801-mRNA-1"/>
    <property type="gene ID" value="HPLM_0002112801"/>
</dbReference>
<dbReference type="STRING" id="6290.A0A0N4X9T3"/>
<dbReference type="EMBL" id="UZAF01022986">
    <property type="protein sequence ID" value="VDO88001.1"/>
    <property type="molecule type" value="Genomic_DNA"/>
</dbReference>
<dbReference type="GO" id="GO:0043291">
    <property type="term" value="C:RAVE complex"/>
    <property type="evidence" value="ECO:0007669"/>
    <property type="project" value="TreeGrafter"/>
</dbReference>
<organism evidence="3">
    <name type="scientific">Haemonchus placei</name>
    <name type="common">Barber's pole worm</name>
    <dbReference type="NCBI Taxonomy" id="6290"/>
    <lineage>
        <taxon>Eukaryota</taxon>
        <taxon>Metazoa</taxon>
        <taxon>Ecdysozoa</taxon>
        <taxon>Nematoda</taxon>
        <taxon>Chromadorea</taxon>
        <taxon>Rhabditida</taxon>
        <taxon>Rhabditina</taxon>
        <taxon>Rhabditomorpha</taxon>
        <taxon>Strongyloidea</taxon>
        <taxon>Trichostrongylidae</taxon>
        <taxon>Haemonchus</taxon>
    </lineage>
</organism>
<dbReference type="OrthoDB" id="342131at2759"/>
<gene>
    <name evidence="1" type="ORF">HPLM_LOCUS21117</name>
</gene>
<reference evidence="3" key="1">
    <citation type="submission" date="2017-02" db="UniProtKB">
        <authorList>
            <consortium name="WormBaseParasite"/>
        </authorList>
    </citation>
    <scope>IDENTIFICATION</scope>
</reference>
<keyword evidence="2" id="KW-1185">Reference proteome</keyword>
<dbReference type="GO" id="GO:0007035">
    <property type="term" value="P:vacuolar acidification"/>
    <property type="evidence" value="ECO:0007669"/>
    <property type="project" value="TreeGrafter"/>
</dbReference>
<dbReference type="Proteomes" id="UP000268014">
    <property type="component" value="Unassembled WGS sequence"/>
</dbReference>
<dbReference type="PANTHER" id="PTHR13950">
    <property type="entry name" value="RABCONNECTIN-RELATED"/>
    <property type="match status" value="1"/>
</dbReference>
<dbReference type="AlphaFoldDB" id="A0A0N4X9T3"/>
<sequence>MMSSFYNPVYLRTVQWLDDPHRQPVVSFTSRIPSALPIADASSLHPSLDTFNPFEPMLVDLLRKEVGKDAELLLSGRMLEMKISATIHLLTHHENGSLNLWHVAVDESSSFTCILCVTHKSRMCGHRFQIDQVVPHPALPLLLTTSQFQPEQSDFGNVSIALCLFSHSFKKQNLFRSVLHIIFENQTPGHFTISRYI</sequence>
<name>A0A0N4X9T3_HAEPC</name>
<dbReference type="PANTHER" id="PTHR13950:SF9">
    <property type="entry name" value="RABCONNECTIN-3A"/>
    <property type="match status" value="1"/>
</dbReference>
<evidence type="ECO:0000313" key="3">
    <source>
        <dbReference type="WBParaSite" id="HPLM_0002112801-mRNA-1"/>
    </source>
</evidence>
<evidence type="ECO:0000313" key="2">
    <source>
        <dbReference type="Proteomes" id="UP000268014"/>
    </source>
</evidence>
<reference evidence="1 2" key="2">
    <citation type="submission" date="2018-11" db="EMBL/GenBank/DDBJ databases">
        <authorList>
            <consortium name="Pathogen Informatics"/>
        </authorList>
    </citation>
    <scope>NUCLEOTIDE SEQUENCE [LARGE SCALE GENOMIC DNA]</scope>
    <source>
        <strain evidence="1 2">MHpl1</strain>
    </source>
</reference>
<protein>
    <submittedName>
        <fullName evidence="3">SWIM-type domain-containing protein</fullName>
    </submittedName>
</protein>
<evidence type="ECO:0000313" key="1">
    <source>
        <dbReference type="EMBL" id="VDO88001.1"/>
    </source>
</evidence>
<accession>A0A0N4X9T3</accession>
<proteinExistence type="predicted"/>
<dbReference type="InterPro" id="IPR052208">
    <property type="entry name" value="DmX-like/RAVE_component"/>
</dbReference>